<dbReference type="AlphaFoldDB" id="A0A0A9GT00"/>
<reference evidence="1" key="2">
    <citation type="journal article" date="2015" name="Data Brief">
        <title>Shoot transcriptome of the giant reed, Arundo donax.</title>
        <authorList>
            <person name="Barrero R.A."/>
            <person name="Guerrero F.D."/>
            <person name="Moolhuijzen P."/>
            <person name="Goolsby J.A."/>
            <person name="Tidwell J."/>
            <person name="Bellgard S.E."/>
            <person name="Bellgard M.I."/>
        </authorList>
    </citation>
    <scope>NUCLEOTIDE SEQUENCE</scope>
    <source>
        <tissue evidence="1">Shoot tissue taken approximately 20 cm above the soil surface</tissue>
    </source>
</reference>
<name>A0A0A9GT00_ARUDO</name>
<reference evidence="1" key="1">
    <citation type="submission" date="2014-09" db="EMBL/GenBank/DDBJ databases">
        <authorList>
            <person name="Magalhaes I.L.F."/>
            <person name="Oliveira U."/>
            <person name="Santos F.R."/>
            <person name="Vidigal T.H.D.A."/>
            <person name="Brescovit A.D."/>
            <person name="Santos A.J."/>
        </authorList>
    </citation>
    <scope>NUCLEOTIDE SEQUENCE</scope>
    <source>
        <tissue evidence="1">Shoot tissue taken approximately 20 cm above the soil surface</tissue>
    </source>
</reference>
<sequence>MRRLYSYPTTTSPYRIIYFSFRMLVIRNHDILHNRANIEKSSFHT</sequence>
<protein>
    <submittedName>
        <fullName evidence="1">Uncharacterized protein</fullName>
    </submittedName>
</protein>
<organism evidence="1">
    <name type="scientific">Arundo donax</name>
    <name type="common">Giant reed</name>
    <name type="synonym">Donax arundinaceus</name>
    <dbReference type="NCBI Taxonomy" id="35708"/>
    <lineage>
        <taxon>Eukaryota</taxon>
        <taxon>Viridiplantae</taxon>
        <taxon>Streptophyta</taxon>
        <taxon>Embryophyta</taxon>
        <taxon>Tracheophyta</taxon>
        <taxon>Spermatophyta</taxon>
        <taxon>Magnoliopsida</taxon>
        <taxon>Liliopsida</taxon>
        <taxon>Poales</taxon>
        <taxon>Poaceae</taxon>
        <taxon>PACMAD clade</taxon>
        <taxon>Arundinoideae</taxon>
        <taxon>Arundineae</taxon>
        <taxon>Arundo</taxon>
    </lineage>
</organism>
<proteinExistence type="predicted"/>
<evidence type="ECO:0000313" key="1">
    <source>
        <dbReference type="EMBL" id="JAE23688.1"/>
    </source>
</evidence>
<dbReference type="EMBL" id="GBRH01174208">
    <property type="protein sequence ID" value="JAE23688.1"/>
    <property type="molecule type" value="Transcribed_RNA"/>
</dbReference>
<accession>A0A0A9GT00</accession>